<evidence type="ECO:0000313" key="1">
    <source>
        <dbReference type="EMBL" id="KAI4370361.1"/>
    </source>
</evidence>
<evidence type="ECO:0000313" key="2">
    <source>
        <dbReference type="Proteomes" id="UP001057402"/>
    </source>
</evidence>
<organism evidence="1 2">
    <name type="scientific">Melastoma candidum</name>
    <dbReference type="NCBI Taxonomy" id="119954"/>
    <lineage>
        <taxon>Eukaryota</taxon>
        <taxon>Viridiplantae</taxon>
        <taxon>Streptophyta</taxon>
        <taxon>Embryophyta</taxon>
        <taxon>Tracheophyta</taxon>
        <taxon>Spermatophyta</taxon>
        <taxon>Magnoliopsida</taxon>
        <taxon>eudicotyledons</taxon>
        <taxon>Gunneridae</taxon>
        <taxon>Pentapetalae</taxon>
        <taxon>rosids</taxon>
        <taxon>malvids</taxon>
        <taxon>Myrtales</taxon>
        <taxon>Melastomataceae</taxon>
        <taxon>Melastomatoideae</taxon>
        <taxon>Melastomateae</taxon>
        <taxon>Melastoma</taxon>
    </lineage>
</organism>
<dbReference type="Proteomes" id="UP001057402">
    <property type="component" value="Chromosome 5"/>
</dbReference>
<accession>A0ACB9QWL4</accession>
<gene>
    <name evidence="1" type="ORF">MLD38_018720</name>
</gene>
<proteinExistence type="predicted"/>
<comment type="caution">
    <text evidence="1">The sequence shown here is derived from an EMBL/GenBank/DDBJ whole genome shotgun (WGS) entry which is preliminary data.</text>
</comment>
<sequence length="594" mass="66356">MYILPTTSAQRLQQPWSTTIPTLPLDFSRLQPVVRASVLVRNSKKPADSDHGRDPFRWNLNIRSFSHGSDPRGALVTLGSMLENGVVGDKYTYSLVLKACSRMGFVREGMQVHGLLSKSGLGSDLFVSNCLIGLYMRCGRHLSARLVFDRMPARDSVTYNSMIDGYVKRGWVDAGKEVFDVMPAGARNLITWNTMLSGYAGLEDGASVAWELFGEMPERDLISWNTMIHVCAECGRMEDARHLFDVMPQRDVVSWANIIDGYAKKGSIDIAADFFGKMPERDVVACNSMMAAYVQNGSAYDALEIFYSMLNDDALSPDRTTLVIALTAVAQLGCVDKGAAIHGYLDEKGFVLDGNLGVALIDMYAKCGDIEMALLVFDGIKEKDVDHWNAMIGGLSNHGRGRHAFKLLLAMKRYGVEPDHITFVAVLHGCGHSGLMKEGMICFELMRRVHKISPTIQHYGCMVDVLCRAGYLNEAQKFIQEMPIKPNEIIWRTLLCASMIQEDYRVGVPTANHLVRKYSRSATSHILLSHLYASLGLWRCAREIRTTMHERNIVKVPGRSWIELEGTIHEFTIHDSSHLQASEIQSLSMDCLLW</sequence>
<dbReference type="EMBL" id="CM042884">
    <property type="protein sequence ID" value="KAI4370361.1"/>
    <property type="molecule type" value="Genomic_DNA"/>
</dbReference>
<name>A0ACB9QWL4_9MYRT</name>
<reference evidence="2" key="1">
    <citation type="journal article" date="2023" name="Front. Plant Sci.">
        <title>Chromosomal-level genome assembly of Melastoma candidum provides insights into trichome evolution.</title>
        <authorList>
            <person name="Zhong Y."/>
            <person name="Wu W."/>
            <person name="Sun C."/>
            <person name="Zou P."/>
            <person name="Liu Y."/>
            <person name="Dai S."/>
            <person name="Zhou R."/>
        </authorList>
    </citation>
    <scope>NUCLEOTIDE SEQUENCE [LARGE SCALE GENOMIC DNA]</scope>
</reference>
<keyword evidence="2" id="KW-1185">Reference proteome</keyword>
<protein>
    <submittedName>
        <fullName evidence="1">Uncharacterized protein</fullName>
    </submittedName>
</protein>